<feature type="compositionally biased region" description="Polar residues" evidence="6">
    <location>
        <begin position="137"/>
        <end position="150"/>
    </location>
</feature>
<keyword evidence="2" id="KW-0805">Transcription regulation</keyword>
<evidence type="ECO:0000259" key="7">
    <source>
        <dbReference type="PROSITE" id="PS50217"/>
    </source>
</evidence>
<dbReference type="Pfam" id="PF00170">
    <property type="entry name" value="bZIP_1"/>
    <property type="match status" value="1"/>
</dbReference>
<reference evidence="8" key="1">
    <citation type="submission" date="2020-05" db="EMBL/GenBank/DDBJ databases">
        <title>WGS assembly of Panicum virgatum.</title>
        <authorList>
            <person name="Lovell J.T."/>
            <person name="Jenkins J."/>
            <person name="Shu S."/>
            <person name="Juenger T.E."/>
            <person name="Schmutz J."/>
        </authorList>
    </citation>
    <scope>NUCLEOTIDE SEQUENCE</scope>
    <source>
        <strain evidence="8">AP13</strain>
    </source>
</reference>
<dbReference type="GO" id="GO:0003700">
    <property type="term" value="F:DNA-binding transcription factor activity"/>
    <property type="evidence" value="ECO:0007669"/>
    <property type="project" value="InterPro"/>
</dbReference>
<dbReference type="Pfam" id="PF12498">
    <property type="entry name" value="bZIP_C"/>
    <property type="match status" value="1"/>
</dbReference>
<dbReference type="InterPro" id="IPR004827">
    <property type="entry name" value="bZIP"/>
</dbReference>
<dbReference type="GO" id="GO:0005634">
    <property type="term" value="C:nucleus"/>
    <property type="evidence" value="ECO:0007669"/>
    <property type="project" value="UniProtKB-SubCell"/>
</dbReference>
<feature type="region of interest" description="Disordered" evidence="6">
    <location>
        <begin position="127"/>
        <end position="155"/>
    </location>
</feature>
<dbReference type="GO" id="GO:0003677">
    <property type="term" value="F:DNA binding"/>
    <property type="evidence" value="ECO:0007669"/>
    <property type="project" value="UniProtKB-KW"/>
</dbReference>
<dbReference type="EMBL" id="CM029051">
    <property type="protein sequence ID" value="KAG2561510.1"/>
    <property type="molecule type" value="Genomic_DNA"/>
</dbReference>
<evidence type="ECO:0000256" key="3">
    <source>
        <dbReference type="ARBA" id="ARBA00023125"/>
    </source>
</evidence>
<dbReference type="PROSITE" id="PS50217">
    <property type="entry name" value="BZIP"/>
    <property type="match status" value="1"/>
</dbReference>
<comment type="caution">
    <text evidence="8">The sequence shown here is derived from an EMBL/GenBank/DDBJ whole genome shotgun (WGS) entry which is preliminary data.</text>
</comment>
<evidence type="ECO:0000256" key="5">
    <source>
        <dbReference type="ARBA" id="ARBA00023242"/>
    </source>
</evidence>
<evidence type="ECO:0000256" key="4">
    <source>
        <dbReference type="ARBA" id="ARBA00023163"/>
    </source>
</evidence>
<dbReference type="SUPFAM" id="SSF57959">
    <property type="entry name" value="Leucine zipper domain"/>
    <property type="match status" value="1"/>
</dbReference>
<evidence type="ECO:0000313" key="8">
    <source>
        <dbReference type="EMBL" id="KAG2561510.1"/>
    </source>
</evidence>
<dbReference type="PANTHER" id="PTHR46408">
    <property type="entry name" value="BASIC LEUCINE ZIPPER 63"/>
    <property type="match status" value="1"/>
</dbReference>
<feature type="domain" description="BZIP" evidence="7">
    <location>
        <begin position="162"/>
        <end position="214"/>
    </location>
</feature>
<dbReference type="Proteomes" id="UP000823388">
    <property type="component" value="Chromosome 8K"/>
</dbReference>
<name>A0A8T0PIT8_PANVG</name>
<dbReference type="InterPro" id="IPR046347">
    <property type="entry name" value="bZIP_sf"/>
</dbReference>
<dbReference type="PANTHER" id="PTHR46408:SF2">
    <property type="entry name" value="OS12G0601800 PROTEIN"/>
    <property type="match status" value="1"/>
</dbReference>
<protein>
    <recommendedName>
        <fullName evidence="7">BZIP domain-containing protein</fullName>
    </recommendedName>
</protein>
<evidence type="ECO:0000313" key="9">
    <source>
        <dbReference type="Proteomes" id="UP000823388"/>
    </source>
</evidence>
<keyword evidence="5" id="KW-0539">Nucleus</keyword>
<evidence type="ECO:0000256" key="6">
    <source>
        <dbReference type="SAM" id="MobiDB-lite"/>
    </source>
</evidence>
<dbReference type="Gene3D" id="1.20.5.170">
    <property type="match status" value="1"/>
</dbReference>
<feature type="region of interest" description="Disordered" evidence="6">
    <location>
        <begin position="172"/>
        <end position="194"/>
    </location>
</feature>
<proteinExistence type="predicted"/>
<comment type="subcellular location">
    <subcellularLocation>
        <location evidence="1">Nucleus</location>
    </subcellularLocation>
</comment>
<organism evidence="8 9">
    <name type="scientific">Panicum virgatum</name>
    <name type="common">Blackwell switchgrass</name>
    <dbReference type="NCBI Taxonomy" id="38727"/>
    <lineage>
        <taxon>Eukaryota</taxon>
        <taxon>Viridiplantae</taxon>
        <taxon>Streptophyta</taxon>
        <taxon>Embryophyta</taxon>
        <taxon>Tracheophyta</taxon>
        <taxon>Spermatophyta</taxon>
        <taxon>Magnoliopsida</taxon>
        <taxon>Liliopsida</taxon>
        <taxon>Poales</taxon>
        <taxon>Poaceae</taxon>
        <taxon>PACMAD clade</taxon>
        <taxon>Panicoideae</taxon>
        <taxon>Panicodae</taxon>
        <taxon>Paniceae</taxon>
        <taxon>Panicinae</taxon>
        <taxon>Panicum</taxon>
        <taxon>Panicum sect. Hiantes</taxon>
    </lineage>
</organism>
<keyword evidence="9" id="KW-1185">Reference proteome</keyword>
<sequence length="320" mass="34990">MLPSRLHSPRLLRLPPVSTLRTYMVGERAGDVVHPRIAGSVNDDVVELLCGGGRGHPGASTAGLKRKLDLYFAAVAKSMEAKSQESSFGYSDSLASGTSQLTFQASFDVEQTGDGGGASLVTNSNVIHTGHDDYQGKPTNSGTSKQQSDCGVNLDEKSDPAIAKKMRRMMLNRESARRSRKRRESRLRDLESQVSTLTSENASLLKRMEDMTHKYKDATLDNRNLIIAVETMRTKMNMAEKAVRTLSETTFLLPSTSELPPSLTLSSFASDTASPDVANEYSMEHFLQSTLHDDQNKPALSQMQQFPLTSGELGTMLVSL</sequence>
<keyword evidence="4" id="KW-0804">Transcription</keyword>
<accession>A0A8T0PIT8</accession>
<keyword evidence="3" id="KW-0238">DNA-binding</keyword>
<gene>
    <name evidence="8" type="ORF">PVAP13_8KG164700</name>
</gene>
<evidence type="ECO:0000256" key="1">
    <source>
        <dbReference type="ARBA" id="ARBA00004123"/>
    </source>
</evidence>
<dbReference type="SMART" id="SM00338">
    <property type="entry name" value="BRLZ"/>
    <property type="match status" value="1"/>
</dbReference>
<dbReference type="InterPro" id="IPR020983">
    <property type="entry name" value="Basic_leucine-zipper_C"/>
</dbReference>
<dbReference type="AlphaFoldDB" id="A0A8T0PIT8"/>
<evidence type="ECO:0000256" key="2">
    <source>
        <dbReference type="ARBA" id="ARBA00023015"/>
    </source>
</evidence>